<organism evidence="2 3">
    <name type="scientific">Adlercreutzia faecimuris</name>
    <dbReference type="NCBI Taxonomy" id="2897341"/>
    <lineage>
        <taxon>Bacteria</taxon>
        <taxon>Bacillati</taxon>
        <taxon>Actinomycetota</taxon>
        <taxon>Coriobacteriia</taxon>
        <taxon>Eggerthellales</taxon>
        <taxon>Eggerthellaceae</taxon>
        <taxon>Adlercreutzia</taxon>
    </lineage>
</organism>
<accession>A0ABS9WG12</accession>
<keyword evidence="2" id="KW-0132">Cell division</keyword>
<gene>
    <name evidence="2" type="ORF">LPT13_05095</name>
</gene>
<evidence type="ECO:0000313" key="2">
    <source>
        <dbReference type="EMBL" id="MCI2241734.1"/>
    </source>
</evidence>
<keyword evidence="3" id="KW-1185">Reference proteome</keyword>
<keyword evidence="1" id="KW-1133">Transmembrane helix</keyword>
<reference evidence="2" key="1">
    <citation type="submission" date="2021-11" db="EMBL/GenBank/DDBJ databases">
        <title>A Novel Adlercreutzia Species, isolated from a Allomyrina dichotoma larva feces.</title>
        <authorList>
            <person name="Suh M.K."/>
        </authorList>
    </citation>
    <scope>NUCLEOTIDE SEQUENCE</scope>
    <source>
        <strain evidence="2">JBNU-10</strain>
    </source>
</reference>
<feature type="transmembrane region" description="Helical" evidence="1">
    <location>
        <begin position="41"/>
        <end position="62"/>
    </location>
</feature>
<sequence>MSAAPAYAPFVERAPERPRRASVSVVRGQGADARAREGASAIVIAARAIACVVVVLAILGFVRVTLSSATVATALETQKLSSQIDVARSEGSALEVRQSSLANPTRIRVVASSLGMAAPASTTAIDLSGDVVVTDEAGNLSLSGSAAAVAQG</sequence>
<protein>
    <submittedName>
        <fullName evidence="2">Cell division protein FtsL</fullName>
    </submittedName>
</protein>
<keyword evidence="2" id="KW-0131">Cell cycle</keyword>
<dbReference type="GO" id="GO:0051301">
    <property type="term" value="P:cell division"/>
    <property type="evidence" value="ECO:0007669"/>
    <property type="project" value="UniProtKB-KW"/>
</dbReference>
<dbReference type="Proteomes" id="UP001430755">
    <property type="component" value="Unassembled WGS sequence"/>
</dbReference>
<evidence type="ECO:0000256" key="1">
    <source>
        <dbReference type="SAM" id="Phobius"/>
    </source>
</evidence>
<keyword evidence="1" id="KW-0472">Membrane</keyword>
<comment type="caution">
    <text evidence="2">The sequence shown here is derived from an EMBL/GenBank/DDBJ whole genome shotgun (WGS) entry which is preliminary data.</text>
</comment>
<dbReference type="EMBL" id="JAJMLW010000001">
    <property type="protein sequence ID" value="MCI2241734.1"/>
    <property type="molecule type" value="Genomic_DNA"/>
</dbReference>
<proteinExistence type="predicted"/>
<dbReference type="RefSeq" id="WP_242164173.1">
    <property type="nucleotide sequence ID" value="NZ_JAJMLW010000001.1"/>
</dbReference>
<evidence type="ECO:0000313" key="3">
    <source>
        <dbReference type="Proteomes" id="UP001430755"/>
    </source>
</evidence>
<name>A0ABS9WG12_9ACTN</name>
<keyword evidence="1" id="KW-0812">Transmembrane</keyword>